<dbReference type="InterPro" id="IPR052396">
    <property type="entry name" value="Meiotic_Drive_Suppr_Kinase"/>
</dbReference>
<evidence type="ECO:0000256" key="1">
    <source>
        <dbReference type="ARBA" id="ARBA00012513"/>
    </source>
</evidence>
<reference evidence="11" key="1">
    <citation type="journal article" date="2014" name="Proc. Natl. Acad. Sci. U.S.A.">
        <title>Extensive sampling of basidiomycete genomes demonstrates inadequacy of the white-rot/brown-rot paradigm for wood decay fungi.</title>
        <authorList>
            <person name="Riley R."/>
            <person name="Salamov A.A."/>
            <person name="Brown D.W."/>
            <person name="Nagy L.G."/>
            <person name="Floudas D."/>
            <person name="Held B.W."/>
            <person name="Levasseur A."/>
            <person name="Lombard V."/>
            <person name="Morin E."/>
            <person name="Otillar R."/>
            <person name="Lindquist E.A."/>
            <person name="Sun H."/>
            <person name="LaButti K.M."/>
            <person name="Schmutz J."/>
            <person name="Jabbour D."/>
            <person name="Luo H."/>
            <person name="Baker S.E."/>
            <person name="Pisabarro A.G."/>
            <person name="Walton J.D."/>
            <person name="Blanchette R.A."/>
            <person name="Henrissat B."/>
            <person name="Martin F."/>
            <person name="Cullen D."/>
            <person name="Hibbett D.S."/>
            <person name="Grigoriev I.V."/>
        </authorList>
    </citation>
    <scope>NUCLEOTIDE SEQUENCE [LARGE SCALE GENOMIC DNA]</scope>
    <source>
        <strain evidence="11">FD-172 SS1</strain>
    </source>
</reference>
<evidence type="ECO:0000256" key="3">
    <source>
        <dbReference type="ARBA" id="ARBA00022679"/>
    </source>
</evidence>
<gene>
    <name evidence="10" type="ORF">BOTBODRAFT_28580</name>
</gene>
<organism evidence="10 11">
    <name type="scientific">Botryobasidium botryosum (strain FD-172 SS1)</name>
    <dbReference type="NCBI Taxonomy" id="930990"/>
    <lineage>
        <taxon>Eukaryota</taxon>
        <taxon>Fungi</taxon>
        <taxon>Dikarya</taxon>
        <taxon>Basidiomycota</taxon>
        <taxon>Agaricomycotina</taxon>
        <taxon>Agaricomycetes</taxon>
        <taxon>Cantharellales</taxon>
        <taxon>Botryobasidiaceae</taxon>
        <taxon>Botryobasidium</taxon>
    </lineage>
</organism>
<evidence type="ECO:0000313" key="10">
    <source>
        <dbReference type="EMBL" id="KDQ19088.1"/>
    </source>
</evidence>
<feature type="domain" description="RIO-type" evidence="9">
    <location>
        <begin position="143"/>
        <end position="198"/>
    </location>
</feature>
<protein>
    <recommendedName>
        <fullName evidence="1">non-specific serine/threonine protein kinase</fullName>
        <ecNumber evidence="1">2.7.11.1</ecNumber>
    </recommendedName>
</protein>
<proteinExistence type="predicted"/>
<dbReference type="Proteomes" id="UP000027195">
    <property type="component" value="Unassembled WGS sequence"/>
</dbReference>
<keyword evidence="11" id="KW-1185">Reference proteome</keyword>
<dbReference type="HOGENOM" id="CLU_079929_0_0_1"/>
<evidence type="ECO:0000256" key="6">
    <source>
        <dbReference type="ARBA" id="ARBA00022840"/>
    </source>
</evidence>
<evidence type="ECO:0000256" key="5">
    <source>
        <dbReference type="ARBA" id="ARBA00022777"/>
    </source>
</evidence>
<name>A0A067MTL0_BOTB1</name>
<sequence>MSLSLPSQIHCPLSPRIAIFQRTDTINANAHLIATDASILHEGKRHTTFRATLTRKGQKDGEEERGVKNGVRWWNPYYRPRQVVCKIATTPWAIELLQNEASVYHQLKKLQGKCIPLFHGLFEGFMQGMPAACIVLDYCGVPLKVTLDRVNKNLLKKVVDAAMAVHKAGIMHRDLVERNIVILDGRPFIIDFESAIPHECLAPKIFIGGPRPYKFEFKCDELYWFCGDEVADLWSPGRVYYFEQPVPIKYALESAEKLAEQAPKDTPEELALLEAKVAMCQLARDLEGYWKKYDSRLPLSKCF</sequence>
<dbReference type="GO" id="GO:0005524">
    <property type="term" value="F:ATP binding"/>
    <property type="evidence" value="ECO:0007669"/>
    <property type="project" value="UniProtKB-KW"/>
</dbReference>
<evidence type="ECO:0000256" key="2">
    <source>
        <dbReference type="ARBA" id="ARBA00022527"/>
    </source>
</evidence>
<keyword evidence="3" id="KW-0808">Transferase</keyword>
<dbReference type="AlphaFoldDB" id="A0A067MTL0"/>
<evidence type="ECO:0000313" key="11">
    <source>
        <dbReference type="Proteomes" id="UP000027195"/>
    </source>
</evidence>
<dbReference type="PANTHER" id="PTHR37171:SF1">
    <property type="entry name" value="SERINE_THREONINE-PROTEIN KINASE YRZF-RELATED"/>
    <property type="match status" value="1"/>
</dbReference>
<dbReference type="Pfam" id="PF01163">
    <property type="entry name" value="RIO1"/>
    <property type="match status" value="1"/>
</dbReference>
<dbReference type="InterPro" id="IPR011009">
    <property type="entry name" value="Kinase-like_dom_sf"/>
</dbReference>
<dbReference type="EMBL" id="KL198020">
    <property type="protein sequence ID" value="KDQ19088.1"/>
    <property type="molecule type" value="Genomic_DNA"/>
</dbReference>
<evidence type="ECO:0000256" key="7">
    <source>
        <dbReference type="ARBA" id="ARBA00047899"/>
    </source>
</evidence>
<dbReference type="GO" id="GO:0004674">
    <property type="term" value="F:protein serine/threonine kinase activity"/>
    <property type="evidence" value="ECO:0007669"/>
    <property type="project" value="UniProtKB-KW"/>
</dbReference>
<keyword evidence="2" id="KW-0723">Serine/threonine-protein kinase</keyword>
<accession>A0A067MTL0</accession>
<dbReference type="OrthoDB" id="2523749at2759"/>
<comment type="catalytic activity">
    <reaction evidence="8">
        <text>L-seryl-[protein] + ATP = O-phospho-L-seryl-[protein] + ADP + H(+)</text>
        <dbReference type="Rhea" id="RHEA:17989"/>
        <dbReference type="Rhea" id="RHEA-COMP:9863"/>
        <dbReference type="Rhea" id="RHEA-COMP:11604"/>
        <dbReference type="ChEBI" id="CHEBI:15378"/>
        <dbReference type="ChEBI" id="CHEBI:29999"/>
        <dbReference type="ChEBI" id="CHEBI:30616"/>
        <dbReference type="ChEBI" id="CHEBI:83421"/>
        <dbReference type="ChEBI" id="CHEBI:456216"/>
        <dbReference type="EC" id="2.7.11.1"/>
    </reaction>
</comment>
<keyword evidence="6" id="KW-0067">ATP-binding</keyword>
<evidence type="ECO:0000256" key="4">
    <source>
        <dbReference type="ARBA" id="ARBA00022741"/>
    </source>
</evidence>
<dbReference type="InterPro" id="IPR018934">
    <property type="entry name" value="RIO_dom"/>
</dbReference>
<keyword evidence="4" id="KW-0547">Nucleotide-binding</keyword>
<dbReference type="PANTHER" id="PTHR37171">
    <property type="entry name" value="SERINE/THREONINE-PROTEIN KINASE YRZF-RELATED"/>
    <property type="match status" value="1"/>
</dbReference>
<dbReference type="EC" id="2.7.11.1" evidence="1"/>
<dbReference type="SUPFAM" id="SSF56112">
    <property type="entry name" value="Protein kinase-like (PK-like)"/>
    <property type="match status" value="1"/>
</dbReference>
<keyword evidence="5" id="KW-0418">Kinase</keyword>
<evidence type="ECO:0000259" key="9">
    <source>
        <dbReference type="Pfam" id="PF01163"/>
    </source>
</evidence>
<dbReference type="InParanoid" id="A0A067MTL0"/>
<evidence type="ECO:0000256" key="8">
    <source>
        <dbReference type="ARBA" id="ARBA00048679"/>
    </source>
</evidence>
<comment type="catalytic activity">
    <reaction evidence="7">
        <text>L-threonyl-[protein] + ATP = O-phospho-L-threonyl-[protein] + ADP + H(+)</text>
        <dbReference type="Rhea" id="RHEA:46608"/>
        <dbReference type="Rhea" id="RHEA-COMP:11060"/>
        <dbReference type="Rhea" id="RHEA-COMP:11605"/>
        <dbReference type="ChEBI" id="CHEBI:15378"/>
        <dbReference type="ChEBI" id="CHEBI:30013"/>
        <dbReference type="ChEBI" id="CHEBI:30616"/>
        <dbReference type="ChEBI" id="CHEBI:61977"/>
        <dbReference type="ChEBI" id="CHEBI:456216"/>
        <dbReference type="EC" id="2.7.11.1"/>
    </reaction>
</comment>
<dbReference type="Gene3D" id="1.10.510.10">
    <property type="entry name" value="Transferase(Phosphotransferase) domain 1"/>
    <property type="match status" value="1"/>
</dbReference>